<feature type="transmembrane region" description="Helical" evidence="1">
    <location>
        <begin position="237"/>
        <end position="260"/>
    </location>
</feature>
<evidence type="ECO:0000313" key="3">
    <source>
        <dbReference type="Proteomes" id="UP000886595"/>
    </source>
</evidence>
<keyword evidence="3" id="KW-1185">Reference proteome</keyword>
<keyword evidence="1" id="KW-0812">Transmembrane</keyword>
<evidence type="ECO:0000256" key="1">
    <source>
        <dbReference type="SAM" id="Phobius"/>
    </source>
</evidence>
<keyword evidence="1" id="KW-0472">Membrane</keyword>
<dbReference type="OrthoDB" id="1110644at2759"/>
<protein>
    <submittedName>
        <fullName evidence="2">Uncharacterized protein</fullName>
    </submittedName>
</protein>
<sequence>MSSPLIPSRSFSPSLSMESPEAVSSVFLPLPPEPPDPDLDVMLLVDHPVPPGPPHPPPILIDASVLFVQPLLMHPLLAEADLSSSLTTRRVSLLHPVSKPRNLVSCGEHVSFKSSLRKVPYYQQEAGVIEISVARFLGLLTADCKFTRHFKFSRNGLRMLKFWRWWVFCMVFISYWSESFLFDHCLREEFNYLSRRSLFPCKQEIMLFLNGSLPRIEDVISSSIFKFKLSLPQNEDVIWTSVFVAMYPIVSGLNIWPWWLASQQSIFWKRCLVASNFPTWSANGTWIVSSTQSTEAVTLQKAPHSTFSSGFSSLQILADSIVLFFALRTGLVLIEITGSFIVRNLVPLVIPLSCCYNLCTTFCLVVVAFAMGGVSKLCSSSTLV</sequence>
<feature type="transmembrane region" description="Helical" evidence="1">
    <location>
        <begin position="321"/>
        <end position="342"/>
    </location>
</feature>
<organism evidence="2 3">
    <name type="scientific">Brassica carinata</name>
    <name type="common">Ethiopian mustard</name>
    <name type="synonym">Abyssinian cabbage</name>
    <dbReference type="NCBI Taxonomy" id="52824"/>
    <lineage>
        <taxon>Eukaryota</taxon>
        <taxon>Viridiplantae</taxon>
        <taxon>Streptophyta</taxon>
        <taxon>Embryophyta</taxon>
        <taxon>Tracheophyta</taxon>
        <taxon>Spermatophyta</taxon>
        <taxon>Magnoliopsida</taxon>
        <taxon>eudicotyledons</taxon>
        <taxon>Gunneridae</taxon>
        <taxon>Pentapetalae</taxon>
        <taxon>rosids</taxon>
        <taxon>malvids</taxon>
        <taxon>Brassicales</taxon>
        <taxon>Brassicaceae</taxon>
        <taxon>Brassiceae</taxon>
        <taxon>Brassica</taxon>
    </lineage>
</organism>
<name>A0A8X7QV51_BRACI</name>
<reference evidence="2 3" key="1">
    <citation type="submission" date="2020-02" db="EMBL/GenBank/DDBJ databases">
        <authorList>
            <person name="Ma Q."/>
            <person name="Huang Y."/>
            <person name="Song X."/>
            <person name="Pei D."/>
        </authorList>
    </citation>
    <scope>NUCLEOTIDE SEQUENCE [LARGE SCALE GENOMIC DNA]</scope>
    <source>
        <strain evidence="2">Sxm20200214</strain>
        <tissue evidence="2">Leaf</tissue>
    </source>
</reference>
<dbReference type="EMBL" id="JAAMPC010000012">
    <property type="protein sequence ID" value="KAG2276492.1"/>
    <property type="molecule type" value="Genomic_DNA"/>
</dbReference>
<accession>A0A8X7QV51</accession>
<feature type="transmembrane region" description="Helical" evidence="1">
    <location>
        <begin position="348"/>
        <end position="371"/>
    </location>
</feature>
<comment type="caution">
    <text evidence="2">The sequence shown here is derived from an EMBL/GenBank/DDBJ whole genome shotgun (WGS) entry which is preliminary data.</text>
</comment>
<feature type="transmembrane region" description="Helical" evidence="1">
    <location>
        <begin position="162"/>
        <end position="182"/>
    </location>
</feature>
<evidence type="ECO:0000313" key="2">
    <source>
        <dbReference type="EMBL" id="KAG2276492.1"/>
    </source>
</evidence>
<proteinExistence type="predicted"/>
<keyword evidence="1" id="KW-1133">Transmembrane helix</keyword>
<gene>
    <name evidence="2" type="ORF">Bca52824_059047</name>
</gene>
<dbReference type="Proteomes" id="UP000886595">
    <property type="component" value="Unassembled WGS sequence"/>
</dbReference>
<dbReference type="AlphaFoldDB" id="A0A8X7QV51"/>